<sequence length="61" mass="6793">VQKTAFALYLQRNSIQNTTKANPIRNASVMSLRAIPIQGPEHAAPFRPIQKSNSQLNRTCT</sequence>
<accession>A0A816GZY9</accession>
<dbReference type="EMBL" id="CAJNOR010014908">
    <property type="protein sequence ID" value="CAF1680351.1"/>
    <property type="molecule type" value="Genomic_DNA"/>
</dbReference>
<feature type="non-terminal residue" evidence="1">
    <location>
        <position position="1"/>
    </location>
</feature>
<organism evidence="1 2">
    <name type="scientific">Adineta ricciae</name>
    <name type="common">Rotifer</name>
    <dbReference type="NCBI Taxonomy" id="249248"/>
    <lineage>
        <taxon>Eukaryota</taxon>
        <taxon>Metazoa</taxon>
        <taxon>Spiralia</taxon>
        <taxon>Gnathifera</taxon>
        <taxon>Rotifera</taxon>
        <taxon>Eurotatoria</taxon>
        <taxon>Bdelloidea</taxon>
        <taxon>Adinetida</taxon>
        <taxon>Adinetidae</taxon>
        <taxon>Adineta</taxon>
    </lineage>
</organism>
<protein>
    <submittedName>
        <fullName evidence="1">Uncharacterized protein</fullName>
    </submittedName>
</protein>
<evidence type="ECO:0000313" key="2">
    <source>
        <dbReference type="Proteomes" id="UP000663828"/>
    </source>
</evidence>
<reference evidence="1" key="1">
    <citation type="submission" date="2021-02" db="EMBL/GenBank/DDBJ databases">
        <authorList>
            <person name="Nowell W R."/>
        </authorList>
    </citation>
    <scope>NUCLEOTIDE SEQUENCE</scope>
</reference>
<proteinExistence type="predicted"/>
<keyword evidence="2" id="KW-1185">Reference proteome</keyword>
<name>A0A816GZY9_ADIRI</name>
<evidence type="ECO:0000313" key="1">
    <source>
        <dbReference type="EMBL" id="CAF1680351.1"/>
    </source>
</evidence>
<dbReference type="AlphaFoldDB" id="A0A816GZY9"/>
<dbReference type="Proteomes" id="UP000663828">
    <property type="component" value="Unassembled WGS sequence"/>
</dbReference>
<comment type="caution">
    <text evidence="1">The sequence shown here is derived from an EMBL/GenBank/DDBJ whole genome shotgun (WGS) entry which is preliminary data.</text>
</comment>
<gene>
    <name evidence="1" type="ORF">XAT740_LOCUS60435</name>
</gene>